<dbReference type="EMBL" id="BAAABY010000009">
    <property type="protein sequence ID" value="GAA0451277.1"/>
    <property type="molecule type" value="Genomic_DNA"/>
</dbReference>
<keyword evidence="3" id="KW-1185">Reference proteome</keyword>
<dbReference type="PANTHER" id="PTHR42923">
    <property type="entry name" value="PROTOPORPHYRINOGEN OXIDASE"/>
    <property type="match status" value="1"/>
</dbReference>
<gene>
    <name evidence="2" type="ORF">GCM10010361_14200</name>
</gene>
<sequence>MTGSAPRTVYVIGGGIAGLTAAWRLQQRGVTVRVFEREPQVGGRMCTITQGGFRIETGASILGTNYTGMLDLIKELGISEQWGPATAVCGFLHNGRLHRVRAASKVDFLRTPIIGVRSKLALARVLPDLIRHRRCLDWDTMEHNADLDRLSVTEYSQRHLTREIHDRLCEPLFGGSVVLGDPTQLAAADMFFYAAKLLVPHFNSPHGVGLLPQTLADRLPVTLDATVTDVHTTDRGITLSWTHHGRPQPDAHADAAILALPAPHVPGLLAELPSEDAAYLRSVPYSRGLITTFGLSHPPKETSPTIFTTRDAHPEIAGIELHHNKLPGRVDGDRGLITVHPRKDFTEGWWDEEDTAIAERLLQAASTILPGVRDAVLTHHVSRRDPALVVRPPGGYAQLRAFNTRRRTADPRIQLAGDYFGPSSTYGALRSGEHAATRLLDHFTTGT</sequence>
<dbReference type="InterPro" id="IPR002937">
    <property type="entry name" value="Amino_oxidase"/>
</dbReference>
<dbReference type="Pfam" id="PF01593">
    <property type="entry name" value="Amino_oxidase"/>
    <property type="match status" value="1"/>
</dbReference>
<evidence type="ECO:0000259" key="1">
    <source>
        <dbReference type="Pfam" id="PF01593"/>
    </source>
</evidence>
<organism evidence="2 3">
    <name type="scientific">Streptomyces olivaceiscleroticus</name>
    <dbReference type="NCBI Taxonomy" id="68245"/>
    <lineage>
        <taxon>Bacteria</taxon>
        <taxon>Bacillati</taxon>
        <taxon>Actinomycetota</taxon>
        <taxon>Actinomycetes</taxon>
        <taxon>Kitasatosporales</taxon>
        <taxon>Streptomycetaceae</taxon>
        <taxon>Streptomyces</taxon>
    </lineage>
</organism>
<accession>A0ABN0ZKV8</accession>
<dbReference type="SUPFAM" id="SSF51905">
    <property type="entry name" value="FAD/NAD(P)-binding domain"/>
    <property type="match status" value="1"/>
</dbReference>
<feature type="domain" description="Amine oxidase" evidence="1">
    <location>
        <begin position="16"/>
        <end position="440"/>
    </location>
</feature>
<dbReference type="PRINTS" id="PR00419">
    <property type="entry name" value="ADXRDTASE"/>
</dbReference>
<reference evidence="2 3" key="1">
    <citation type="journal article" date="2019" name="Int. J. Syst. Evol. Microbiol.">
        <title>The Global Catalogue of Microorganisms (GCM) 10K type strain sequencing project: providing services to taxonomists for standard genome sequencing and annotation.</title>
        <authorList>
            <consortium name="The Broad Institute Genomics Platform"/>
            <consortium name="The Broad Institute Genome Sequencing Center for Infectious Disease"/>
            <person name="Wu L."/>
            <person name="Ma J."/>
        </authorList>
    </citation>
    <scope>NUCLEOTIDE SEQUENCE [LARGE SCALE GENOMIC DNA]</scope>
    <source>
        <strain evidence="2 3">JCM 4805</strain>
    </source>
</reference>
<dbReference type="Gene3D" id="1.10.3110.10">
    <property type="entry name" value="protoporphyrinogen ix oxidase, domain 3"/>
    <property type="match status" value="1"/>
</dbReference>
<dbReference type="RefSeq" id="WP_346093847.1">
    <property type="nucleotide sequence ID" value="NZ_BAAABY010000009.1"/>
</dbReference>
<proteinExistence type="predicted"/>
<dbReference type="Gene3D" id="3.50.50.60">
    <property type="entry name" value="FAD/NAD(P)-binding domain"/>
    <property type="match status" value="1"/>
</dbReference>
<evidence type="ECO:0000313" key="2">
    <source>
        <dbReference type="EMBL" id="GAA0451277.1"/>
    </source>
</evidence>
<protein>
    <recommendedName>
        <fullName evidence="1">Amine oxidase domain-containing protein</fullName>
    </recommendedName>
</protein>
<evidence type="ECO:0000313" key="3">
    <source>
        <dbReference type="Proteomes" id="UP001500909"/>
    </source>
</evidence>
<dbReference type="Proteomes" id="UP001500909">
    <property type="component" value="Unassembled WGS sequence"/>
</dbReference>
<dbReference type="Gene3D" id="3.90.660.20">
    <property type="entry name" value="Protoporphyrinogen oxidase, mitochondrial, domain 2"/>
    <property type="match status" value="1"/>
</dbReference>
<name>A0ABN0ZKV8_9ACTN</name>
<comment type="caution">
    <text evidence="2">The sequence shown here is derived from an EMBL/GenBank/DDBJ whole genome shotgun (WGS) entry which is preliminary data.</text>
</comment>
<dbReference type="InterPro" id="IPR036188">
    <property type="entry name" value="FAD/NAD-bd_sf"/>
</dbReference>
<dbReference type="InterPro" id="IPR050464">
    <property type="entry name" value="Zeta_carotene_desat/Oxidored"/>
</dbReference>